<keyword evidence="11" id="KW-1185">Reference proteome</keyword>
<dbReference type="GO" id="GO:0000976">
    <property type="term" value="F:transcription cis-regulatory region binding"/>
    <property type="evidence" value="ECO:0007669"/>
    <property type="project" value="UniProtKB-ARBA"/>
</dbReference>
<evidence type="ECO:0000313" key="10">
    <source>
        <dbReference type="EMBL" id="VFQ69347.1"/>
    </source>
</evidence>
<keyword evidence="6" id="KW-0539">Nucleus</keyword>
<dbReference type="Pfam" id="PF00249">
    <property type="entry name" value="Myb_DNA-binding"/>
    <property type="match status" value="1"/>
</dbReference>
<keyword evidence="5" id="KW-0804">Transcription</keyword>
<dbReference type="InterPro" id="IPR031100">
    <property type="entry name" value="LOG_fam"/>
</dbReference>
<organism evidence="10 11">
    <name type="scientific">Cuscuta campestris</name>
    <dbReference type="NCBI Taxonomy" id="132261"/>
    <lineage>
        <taxon>Eukaryota</taxon>
        <taxon>Viridiplantae</taxon>
        <taxon>Streptophyta</taxon>
        <taxon>Embryophyta</taxon>
        <taxon>Tracheophyta</taxon>
        <taxon>Spermatophyta</taxon>
        <taxon>Magnoliopsida</taxon>
        <taxon>eudicotyledons</taxon>
        <taxon>Gunneridae</taxon>
        <taxon>Pentapetalae</taxon>
        <taxon>asterids</taxon>
        <taxon>lamiids</taxon>
        <taxon>Solanales</taxon>
        <taxon>Convolvulaceae</taxon>
        <taxon>Cuscuteae</taxon>
        <taxon>Cuscuta</taxon>
        <taxon>Cuscuta subgen. Grammica</taxon>
        <taxon>Cuscuta sect. Cleistogrammica</taxon>
    </lineage>
</organism>
<dbReference type="PROSITE" id="PS51294">
    <property type="entry name" value="HTH_MYB"/>
    <property type="match status" value="2"/>
</dbReference>
<dbReference type="Proteomes" id="UP000595140">
    <property type="component" value="Unassembled WGS sequence"/>
</dbReference>
<evidence type="ECO:0000256" key="4">
    <source>
        <dbReference type="ARBA" id="ARBA00023125"/>
    </source>
</evidence>
<feature type="domain" description="HTH myb-type" evidence="9">
    <location>
        <begin position="702"/>
        <end position="724"/>
    </location>
</feature>
<keyword evidence="3" id="KW-0805">Transcription regulation</keyword>
<dbReference type="GO" id="GO:0010597">
    <property type="term" value="P:green leaf volatile biosynthetic process"/>
    <property type="evidence" value="ECO:0007669"/>
    <property type="project" value="UniProtKB-ARBA"/>
</dbReference>
<evidence type="ECO:0000256" key="6">
    <source>
        <dbReference type="ARBA" id="ARBA00023242"/>
    </source>
</evidence>
<evidence type="ECO:0000256" key="5">
    <source>
        <dbReference type="ARBA" id="ARBA00023163"/>
    </source>
</evidence>
<keyword evidence="2" id="KW-0677">Repeat</keyword>
<dbReference type="SUPFAM" id="SSF102405">
    <property type="entry name" value="MCP/YpsA-like"/>
    <property type="match status" value="1"/>
</dbReference>
<gene>
    <name evidence="10" type="ORF">CCAM_LOCUS11123</name>
</gene>
<dbReference type="InterPro" id="IPR009057">
    <property type="entry name" value="Homeodomain-like_sf"/>
</dbReference>
<keyword evidence="4" id="KW-0238">DNA-binding</keyword>
<dbReference type="EMBL" id="OOIL02000779">
    <property type="protein sequence ID" value="VFQ69347.1"/>
    <property type="molecule type" value="Genomic_DNA"/>
</dbReference>
<protein>
    <submittedName>
        <fullName evidence="10">Uncharacterized protein</fullName>
    </submittedName>
</protein>
<feature type="domain" description="HTH myb-type" evidence="9">
    <location>
        <begin position="645"/>
        <end position="701"/>
    </location>
</feature>
<sequence>MEGLFSIISWACDGIHTKPIGLLNVKGYFYGLLKFLDHCVSQNFMEGAQRTLFISSFFDAELLDRLESAIAFPGAHANYEAQVNSGEVDLTLHLAEWNSNNVVSSIPLQNEEITSIAPSTNHLAHDSIGGSQSPLPIAETQGIEPPKQREEERNEDERMVIVPGDFSVNKTVREEVKRINKRLFDGKATRFLGLQNARDIYWEQLEQRFRWAPEHHSKVWKKYFGLVESAYRRKMNRIRTNIIKKSIPDFKPEEDYSRLIPFRPEEIGEQNWRNLCAVWNTPEWKKKSRAGSTNQRGIVLEEIISSLFFLLFCYNISLEHKMRAENVKAIQLGSTPTYGVAQDQIRLRAFPFSLADKAKDWLYYMPAGLLPTERGNVDAASGGALVNKTPEQARELFNLIAQNTQQFGTRETLVKKVNEIGNSFIENNLTELTNAISQLTTVGGVKGKPCGVCCLEGHPTDACPTLQHPEVNAVFLILTMRDGETTQISGKLIDGDVTARSSLGTKTKSQLYRKFLLNLVVHVALMSYCYKCVQIRRQEDYCKILCAKKGEDRGTWPVFDKDAWIQASGGVQKGDQWIGVPLQFSDPVAFHPARETPKDLDVTHRPLQQSRLEVPFASSSRRRCYVPIYPFPLPIMDRKPCNSQEVEIRKGPWTMEEDLILINYISNHGEGVWNSLARSAGLKRTGKSCRLRWLNYLRPDVRRGNITPEEQLLIMELHAKWGNR</sequence>
<feature type="domain" description="Myb-like" evidence="8">
    <location>
        <begin position="645"/>
        <end position="697"/>
    </location>
</feature>
<evidence type="ECO:0000313" key="11">
    <source>
        <dbReference type="Proteomes" id="UP000595140"/>
    </source>
</evidence>
<feature type="region of interest" description="Disordered" evidence="7">
    <location>
        <begin position="121"/>
        <end position="156"/>
    </location>
</feature>
<accession>A0A484KZL4</accession>
<dbReference type="SUPFAM" id="SSF46689">
    <property type="entry name" value="Homeodomain-like"/>
    <property type="match status" value="1"/>
</dbReference>
<dbReference type="Pfam" id="PF03641">
    <property type="entry name" value="Lysine_decarbox"/>
    <property type="match status" value="1"/>
</dbReference>
<dbReference type="Gene3D" id="1.10.10.60">
    <property type="entry name" value="Homeodomain-like"/>
    <property type="match status" value="1"/>
</dbReference>
<dbReference type="OrthoDB" id="1328705at2759"/>
<feature type="compositionally biased region" description="Basic and acidic residues" evidence="7">
    <location>
        <begin position="146"/>
        <end position="156"/>
    </location>
</feature>
<dbReference type="Gene3D" id="3.40.50.450">
    <property type="match status" value="1"/>
</dbReference>
<evidence type="ECO:0000256" key="3">
    <source>
        <dbReference type="ARBA" id="ARBA00023015"/>
    </source>
</evidence>
<evidence type="ECO:0000256" key="7">
    <source>
        <dbReference type="SAM" id="MobiDB-lite"/>
    </source>
</evidence>
<dbReference type="PANTHER" id="PTHR45675">
    <property type="entry name" value="MYB TRANSCRIPTION FACTOR-RELATED-RELATED"/>
    <property type="match status" value="1"/>
</dbReference>
<dbReference type="SMART" id="SM00717">
    <property type="entry name" value="SANT"/>
    <property type="match status" value="1"/>
</dbReference>
<dbReference type="GO" id="GO:0003700">
    <property type="term" value="F:DNA-binding transcription factor activity"/>
    <property type="evidence" value="ECO:0007669"/>
    <property type="project" value="InterPro"/>
</dbReference>
<evidence type="ECO:0000256" key="1">
    <source>
        <dbReference type="ARBA" id="ARBA00004123"/>
    </source>
</evidence>
<dbReference type="InterPro" id="IPR044676">
    <property type="entry name" value="EOBI/EOBII-like_plant"/>
</dbReference>
<evidence type="ECO:0000259" key="9">
    <source>
        <dbReference type="PROSITE" id="PS51294"/>
    </source>
</evidence>
<dbReference type="PROSITE" id="PS50090">
    <property type="entry name" value="MYB_LIKE"/>
    <property type="match status" value="1"/>
</dbReference>
<dbReference type="PANTHER" id="PTHR45675:SF44">
    <property type="entry name" value="TRANSCRIPTION FACTOR MYB24"/>
    <property type="match status" value="1"/>
</dbReference>
<proteinExistence type="predicted"/>
<name>A0A484KZL4_9ASTE</name>
<dbReference type="CDD" id="cd00167">
    <property type="entry name" value="SANT"/>
    <property type="match status" value="1"/>
</dbReference>
<dbReference type="FunFam" id="1.10.10.60:FF:000011">
    <property type="entry name" value="Myb transcription factor"/>
    <property type="match status" value="1"/>
</dbReference>
<dbReference type="InterPro" id="IPR017930">
    <property type="entry name" value="Myb_dom"/>
</dbReference>
<comment type="subcellular location">
    <subcellularLocation>
        <location evidence="1">Nucleus</location>
    </subcellularLocation>
</comment>
<evidence type="ECO:0000256" key="2">
    <source>
        <dbReference type="ARBA" id="ARBA00022737"/>
    </source>
</evidence>
<dbReference type="GO" id="GO:0005634">
    <property type="term" value="C:nucleus"/>
    <property type="evidence" value="ECO:0007669"/>
    <property type="project" value="UniProtKB-SubCell"/>
</dbReference>
<dbReference type="AlphaFoldDB" id="A0A484KZL4"/>
<evidence type="ECO:0000259" key="8">
    <source>
        <dbReference type="PROSITE" id="PS50090"/>
    </source>
</evidence>
<dbReference type="InterPro" id="IPR001005">
    <property type="entry name" value="SANT/Myb"/>
</dbReference>
<reference evidence="10 11" key="1">
    <citation type="submission" date="2018-04" db="EMBL/GenBank/DDBJ databases">
        <authorList>
            <person name="Vogel A."/>
        </authorList>
    </citation>
    <scope>NUCLEOTIDE SEQUENCE [LARGE SCALE GENOMIC DNA]</scope>
</reference>